<accession>A0ABU9G384</accession>
<sequence>MLDKKMTHRLIGASILIVAAAIILPQILDGERPPELDVQVVVSKPPVFPEVKIAPAQSLDELPDASDSQTPEPAPQMVNTDAKSAQDITLVSEAKKSVAAPTPVVKAKSPVKQEPVKTPAPTGRWTVQIATFAQEDNAKRLVDKLKKADYPAYSITTNSLFKVFVGPELDRPTSEKVQADIHKKFSLKGIVVKFSEN</sequence>
<evidence type="ECO:0000313" key="3">
    <source>
        <dbReference type="EMBL" id="MEL0612951.1"/>
    </source>
</evidence>
<comment type="caution">
    <text evidence="3">The sequence shown here is derived from an EMBL/GenBank/DDBJ whole genome shotgun (WGS) entry which is preliminary data.</text>
</comment>
<dbReference type="Gene3D" id="3.30.70.1070">
    <property type="entry name" value="Sporulation related repeat"/>
    <property type="match status" value="1"/>
</dbReference>
<dbReference type="InterPro" id="IPR052521">
    <property type="entry name" value="Cell_div_SPOR-domain"/>
</dbReference>
<keyword evidence="4" id="KW-1185">Reference proteome</keyword>
<organism evidence="3 4">
    <name type="scientific">Marinomonas arenicola</name>
    <dbReference type="NCBI Taxonomy" id="569601"/>
    <lineage>
        <taxon>Bacteria</taxon>
        <taxon>Pseudomonadati</taxon>
        <taxon>Pseudomonadota</taxon>
        <taxon>Gammaproteobacteria</taxon>
        <taxon>Oceanospirillales</taxon>
        <taxon>Oceanospirillaceae</taxon>
        <taxon>Marinomonas</taxon>
    </lineage>
</organism>
<dbReference type="SUPFAM" id="SSF110997">
    <property type="entry name" value="Sporulation related repeat"/>
    <property type="match status" value="1"/>
</dbReference>
<dbReference type="RefSeq" id="WP_341564744.1">
    <property type="nucleotide sequence ID" value="NZ_JBAKAQ010000005.1"/>
</dbReference>
<dbReference type="PANTHER" id="PTHR38687:SF1">
    <property type="entry name" value="CELL DIVISION PROTEIN DEDD"/>
    <property type="match status" value="1"/>
</dbReference>
<dbReference type="PANTHER" id="PTHR38687">
    <property type="entry name" value="CELL DIVISION PROTEIN DEDD-RELATED"/>
    <property type="match status" value="1"/>
</dbReference>
<feature type="compositionally biased region" description="Polar residues" evidence="1">
    <location>
        <begin position="66"/>
        <end position="84"/>
    </location>
</feature>
<dbReference type="Proteomes" id="UP001379949">
    <property type="component" value="Unassembled WGS sequence"/>
</dbReference>
<evidence type="ECO:0000313" key="4">
    <source>
        <dbReference type="Proteomes" id="UP001379949"/>
    </source>
</evidence>
<dbReference type="InterPro" id="IPR036680">
    <property type="entry name" value="SPOR-like_sf"/>
</dbReference>
<name>A0ABU9G384_9GAMM</name>
<reference evidence="3 4" key="1">
    <citation type="submission" date="2024-02" db="EMBL/GenBank/DDBJ databases">
        <title>Bacteria isolated from the canopy kelp, Nereocystis luetkeana.</title>
        <authorList>
            <person name="Pfister C.A."/>
            <person name="Younker I.T."/>
            <person name="Light S.H."/>
        </authorList>
    </citation>
    <scope>NUCLEOTIDE SEQUENCE [LARGE SCALE GENOMIC DNA]</scope>
    <source>
        <strain evidence="3 4">TI.4.07</strain>
    </source>
</reference>
<gene>
    <name evidence="3" type="ORF">V6242_07325</name>
</gene>
<dbReference type="Pfam" id="PF05036">
    <property type="entry name" value="SPOR"/>
    <property type="match status" value="1"/>
</dbReference>
<evidence type="ECO:0000259" key="2">
    <source>
        <dbReference type="PROSITE" id="PS51724"/>
    </source>
</evidence>
<proteinExistence type="predicted"/>
<feature type="region of interest" description="Disordered" evidence="1">
    <location>
        <begin position="55"/>
        <end position="84"/>
    </location>
</feature>
<dbReference type="PROSITE" id="PS51724">
    <property type="entry name" value="SPOR"/>
    <property type="match status" value="1"/>
</dbReference>
<dbReference type="InterPro" id="IPR007730">
    <property type="entry name" value="SPOR-like_dom"/>
</dbReference>
<dbReference type="EMBL" id="JBAKAR010000004">
    <property type="protein sequence ID" value="MEL0612951.1"/>
    <property type="molecule type" value="Genomic_DNA"/>
</dbReference>
<protein>
    <submittedName>
        <fullName evidence="3">SPOR domain-containing protein</fullName>
    </submittedName>
</protein>
<evidence type="ECO:0000256" key="1">
    <source>
        <dbReference type="SAM" id="MobiDB-lite"/>
    </source>
</evidence>
<feature type="domain" description="SPOR" evidence="2">
    <location>
        <begin position="119"/>
        <end position="194"/>
    </location>
</feature>